<evidence type="ECO:0000256" key="3">
    <source>
        <dbReference type="ARBA" id="ARBA00022679"/>
    </source>
</evidence>
<dbReference type="SUPFAM" id="SSF75217">
    <property type="entry name" value="alpha/beta knot"/>
    <property type="match status" value="1"/>
</dbReference>
<evidence type="ECO:0000313" key="9">
    <source>
        <dbReference type="Proteomes" id="UP000295794"/>
    </source>
</evidence>
<evidence type="ECO:0000256" key="2">
    <source>
        <dbReference type="ARBA" id="ARBA00022603"/>
    </source>
</evidence>
<dbReference type="InterPro" id="IPR001537">
    <property type="entry name" value="SpoU_MeTrfase"/>
</dbReference>
<dbReference type="InterPro" id="IPR029064">
    <property type="entry name" value="Ribosomal_eL30-like_sf"/>
</dbReference>
<dbReference type="RefSeq" id="WP_115227479.1">
    <property type="nucleotide sequence ID" value="NZ_CAWOLO010000003.1"/>
</dbReference>
<dbReference type="Pfam" id="PF00588">
    <property type="entry name" value="SpoU_methylase"/>
    <property type="match status" value="1"/>
</dbReference>
<name>A0A377Q8V4_9NEIS</name>
<dbReference type="EMBL" id="SMBT01000003">
    <property type="protein sequence ID" value="TCU88682.1"/>
    <property type="molecule type" value="Genomic_DNA"/>
</dbReference>
<dbReference type="InterPro" id="IPR029026">
    <property type="entry name" value="tRNA_m1G_MTases_N"/>
</dbReference>
<evidence type="ECO:0000313" key="7">
    <source>
        <dbReference type="EMBL" id="TCU88682.1"/>
    </source>
</evidence>
<reference evidence="6 8" key="1">
    <citation type="submission" date="2018-06" db="EMBL/GenBank/DDBJ databases">
        <authorList>
            <consortium name="Pathogen Informatics"/>
            <person name="Doyle S."/>
        </authorList>
    </citation>
    <scope>NUCLEOTIDE SEQUENCE [LARGE SCALE GENOMIC DNA]</scope>
    <source>
        <strain evidence="6 8">NCTC11159</strain>
    </source>
</reference>
<dbReference type="CDD" id="cd18095">
    <property type="entry name" value="SpoU-like_rRNA-MTase"/>
    <property type="match status" value="1"/>
</dbReference>
<dbReference type="InterPro" id="IPR053888">
    <property type="entry name" value="MRM3-like_sub_bind"/>
</dbReference>
<dbReference type="InterPro" id="IPR051259">
    <property type="entry name" value="rRNA_Methyltransferase"/>
</dbReference>
<feature type="domain" description="tRNA/rRNA methyltransferase SpoU type" evidence="4">
    <location>
        <begin position="112"/>
        <end position="249"/>
    </location>
</feature>
<dbReference type="OrthoDB" id="9794400at2"/>
<comment type="similarity">
    <text evidence="1">Belongs to the class IV-like SAM-binding methyltransferase superfamily. RNA methyltransferase TrmH family.</text>
</comment>
<dbReference type="InterPro" id="IPR029028">
    <property type="entry name" value="Alpha/beta_knot_MTases"/>
</dbReference>
<evidence type="ECO:0000259" key="4">
    <source>
        <dbReference type="Pfam" id="PF00588"/>
    </source>
</evidence>
<dbReference type="GO" id="GO:0006396">
    <property type="term" value="P:RNA processing"/>
    <property type="evidence" value="ECO:0007669"/>
    <property type="project" value="InterPro"/>
</dbReference>
<dbReference type="PANTHER" id="PTHR43191:SF2">
    <property type="entry name" value="RRNA METHYLTRANSFERASE 3, MITOCHONDRIAL"/>
    <property type="match status" value="1"/>
</dbReference>
<dbReference type="AlphaFoldDB" id="A0A377Q8V4"/>
<evidence type="ECO:0000313" key="8">
    <source>
        <dbReference type="Proteomes" id="UP000255108"/>
    </source>
</evidence>
<evidence type="ECO:0000259" key="5">
    <source>
        <dbReference type="Pfam" id="PF22435"/>
    </source>
</evidence>
<accession>A0A377Q8V4</accession>
<dbReference type="PANTHER" id="PTHR43191">
    <property type="entry name" value="RRNA METHYLTRANSFERASE 3"/>
    <property type="match status" value="1"/>
</dbReference>
<protein>
    <submittedName>
        <fullName evidence="7">TrmH family RNA methyltransferase</fullName>
    </submittedName>
    <submittedName>
        <fullName evidence="6">TrmH family tRNA/rRNA methyltransferase</fullName>
        <ecNumber evidence="6">2.1.1.-</ecNumber>
    </submittedName>
</protein>
<dbReference type="EMBL" id="UGHR01000001">
    <property type="protein sequence ID" value="STQ91247.1"/>
    <property type="molecule type" value="Genomic_DNA"/>
</dbReference>
<dbReference type="Gene3D" id="3.30.1330.30">
    <property type="match status" value="1"/>
</dbReference>
<dbReference type="GO" id="GO:0003723">
    <property type="term" value="F:RNA binding"/>
    <property type="evidence" value="ECO:0007669"/>
    <property type="project" value="InterPro"/>
</dbReference>
<evidence type="ECO:0000313" key="6">
    <source>
        <dbReference type="EMBL" id="STQ91247.1"/>
    </source>
</evidence>
<dbReference type="EC" id="2.1.1.-" evidence="6"/>
<dbReference type="Proteomes" id="UP000295794">
    <property type="component" value="Unassembled WGS sequence"/>
</dbReference>
<dbReference type="SUPFAM" id="SSF55315">
    <property type="entry name" value="L30e-like"/>
    <property type="match status" value="1"/>
</dbReference>
<dbReference type="Pfam" id="PF22435">
    <property type="entry name" value="MRM3-like_sub_bind"/>
    <property type="match status" value="1"/>
</dbReference>
<feature type="domain" description="MRM3-like substrate binding" evidence="5">
    <location>
        <begin position="9"/>
        <end position="97"/>
    </location>
</feature>
<dbReference type="Gene3D" id="3.40.1280.10">
    <property type="match status" value="1"/>
</dbReference>
<dbReference type="GO" id="GO:0008173">
    <property type="term" value="F:RNA methyltransferase activity"/>
    <property type="evidence" value="ECO:0007669"/>
    <property type="project" value="InterPro"/>
</dbReference>
<dbReference type="Proteomes" id="UP000255108">
    <property type="component" value="Unassembled WGS sequence"/>
</dbReference>
<gene>
    <name evidence="7" type="ORF">EV682_103266</name>
    <name evidence="6" type="ORF">NCTC11159_02319</name>
</gene>
<evidence type="ECO:0000256" key="1">
    <source>
        <dbReference type="ARBA" id="ARBA00007228"/>
    </source>
</evidence>
<keyword evidence="9" id="KW-1185">Reference proteome</keyword>
<reference evidence="7 9" key="2">
    <citation type="submission" date="2019-03" db="EMBL/GenBank/DDBJ databases">
        <title>Genomic Encyclopedia of Type Strains, Phase IV (KMG-IV): sequencing the most valuable type-strain genomes for metagenomic binning, comparative biology and taxonomic classification.</title>
        <authorList>
            <person name="Goeker M."/>
        </authorList>
    </citation>
    <scope>NUCLEOTIDE SEQUENCE [LARGE SCALE GENOMIC DNA]</scope>
    <source>
        <strain evidence="7 9">DSM 3764</strain>
    </source>
</reference>
<dbReference type="GO" id="GO:0032259">
    <property type="term" value="P:methylation"/>
    <property type="evidence" value="ECO:0007669"/>
    <property type="project" value="UniProtKB-KW"/>
</dbReference>
<sequence length="259" mass="27424">MLVISSRQNPFFKSLIKLSGSRRERRKAGQTLLDGTHLLLALADAGGVLEKIVLTPAALENTEVRALLQRFTAAQIILDEALFAELSDLPSTTGIMGLYAIPPAAPARERGFCLLLDGVQDPGNVGTILRSAAAFGVDQVLLADECADIWSPKVLRAGMGAHFVLDMLEHIDLPAFTSQFSGAVAVTVLEQAVPPYAANLAHDLALVLGSEGSGVSQAMQDVASLRLTIPMQGQVESLNVAAAAAILCYERQRQVSALP</sequence>
<keyword evidence="2 6" id="KW-0489">Methyltransferase</keyword>
<organism evidence="6 8">
    <name type="scientific">Iodobacter fluviatilis</name>
    <dbReference type="NCBI Taxonomy" id="537"/>
    <lineage>
        <taxon>Bacteria</taxon>
        <taxon>Pseudomonadati</taxon>
        <taxon>Pseudomonadota</taxon>
        <taxon>Betaproteobacteria</taxon>
        <taxon>Neisseriales</taxon>
        <taxon>Chitinibacteraceae</taxon>
        <taxon>Iodobacter</taxon>
    </lineage>
</organism>
<proteinExistence type="inferred from homology"/>
<keyword evidence="3 6" id="KW-0808">Transferase</keyword>